<organism evidence="1 2">
    <name type="scientific">Pannonibacter tanglangensis</name>
    <dbReference type="NCBI Taxonomy" id="2750084"/>
    <lineage>
        <taxon>Bacteria</taxon>
        <taxon>Pseudomonadati</taxon>
        <taxon>Pseudomonadota</taxon>
        <taxon>Alphaproteobacteria</taxon>
        <taxon>Hyphomicrobiales</taxon>
        <taxon>Stappiaceae</taxon>
        <taxon>Pannonibacter</taxon>
    </lineage>
</organism>
<dbReference type="Pfam" id="PF10098">
    <property type="entry name" value="DUF2336"/>
    <property type="match status" value="1"/>
</dbReference>
<comment type="caution">
    <text evidence="1">The sequence shown here is derived from an EMBL/GenBank/DDBJ whole genome shotgun (WGS) entry which is preliminary data.</text>
</comment>
<sequence length="383" mass="40878">MIIRQFLQWIDTAPPAARAEATGALARAFLHSPLSAEDRAAAEAALTWLLDDPAPEVRFAMADVFARRADAPRHLVLSLMHDRSEIAALVAGHSPLVPDSDLIDLAAAGDLAVQMAIAARSDLSAPVAAALAEVAPACVCAVLLDNETARLLAFSLSRLAERFATETDLRNRLLARPHLPLPVRHRLLTALTEGLRARAVVLVGSDPDETATYLDEAQERATLVLCSQAGEDALPAFVEHLRASGQLTARLLIRATGTGDLPLLTTSLALLTGQDRRKVALLLESGREAALRALMTSAGLPARTHAVLVPALIAYRTLEADPREMAAPLLVRQVMDQVARTLESDPEAATAAGEDLVQLVRLLALEAARSQARHFVESSRQAA</sequence>
<evidence type="ECO:0000313" key="1">
    <source>
        <dbReference type="EMBL" id="NBN77287.1"/>
    </source>
</evidence>
<evidence type="ECO:0000313" key="2">
    <source>
        <dbReference type="Proteomes" id="UP000586722"/>
    </source>
</evidence>
<protein>
    <submittedName>
        <fullName evidence="1">DUF2336 domain-containing protein</fullName>
    </submittedName>
</protein>
<dbReference type="PIRSF" id="PIRSF035865">
    <property type="entry name" value="UCP035865"/>
    <property type="match status" value="1"/>
</dbReference>
<name>A0A7X5F023_9HYPH</name>
<dbReference type="EMBL" id="JAABLQ010000001">
    <property type="protein sequence ID" value="NBN77287.1"/>
    <property type="molecule type" value="Genomic_DNA"/>
</dbReference>
<dbReference type="InterPro" id="IPR019285">
    <property type="entry name" value="DUF2336"/>
</dbReference>
<dbReference type="Proteomes" id="UP000586722">
    <property type="component" value="Unassembled WGS sequence"/>
</dbReference>
<proteinExistence type="predicted"/>
<keyword evidence="2" id="KW-1185">Reference proteome</keyword>
<reference evidence="2" key="1">
    <citation type="submission" date="2020-01" db="EMBL/GenBank/DDBJ databases">
        <authorList>
            <person name="Fang Y."/>
            <person name="Sun R."/>
            <person name="Nie L."/>
            <person name="He J."/>
            <person name="Hao L."/>
            <person name="Wang L."/>
            <person name="Su S."/>
            <person name="Lv E."/>
            <person name="Zhang Z."/>
            <person name="Xie R."/>
            <person name="Liu H."/>
        </authorList>
    </citation>
    <scope>NUCLEOTIDE SEQUENCE [LARGE SCALE GENOMIC DNA]</scope>
    <source>
        <strain evidence="2">XCT-53</strain>
    </source>
</reference>
<accession>A0A7X5F023</accession>
<dbReference type="InterPro" id="IPR014598">
    <property type="entry name" value="UCP035865"/>
</dbReference>
<dbReference type="AlphaFoldDB" id="A0A7X5F023"/>
<gene>
    <name evidence="1" type="ORF">GWI72_03275</name>
</gene>
<dbReference type="RefSeq" id="WP_161707849.1">
    <property type="nucleotide sequence ID" value="NZ_JAABLQ010000001.1"/>
</dbReference>